<evidence type="ECO:0000313" key="1">
    <source>
        <dbReference type="EMBL" id="MFD3293618.1"/>
    </source>
</evidence>
<protein>
    <submittedName>
        <fullName evidence="1">MltR family transcriptional regulator</fullName>
    </submittedName>
</protein>
<dbReference type="Gene3D" id="1.20.120.330">
    <property type="entry name" value="Nucleotidyltransferases domain 2"/>
    <property type="match status" value="1"/>
</dbReference>
<gene>
    <name evidence="1" type="ORF">SKC35_07955</name>
</gene>
<dbReference type="RefSeq" id="WP_377978885.1">
    <property type="nucleotide sequence ID" value="NZ_JBBKXY010000002.1"/>
</dbReference>
<reference evidence="1 2" key="1">
    <citation type="submission" date="2024-03" db="EMBL/GenBank/DDBJ databases">
        <title>Aquirufa genome sequencing.</title>
        <authorList>
            <person name="Pitt A."/>
            <person name="Hahn M.W."/>
        </authorList>
    </citation>
    <scope>NUCLEOTIDE SEQUENCE [LARGE SCALE GENOMIC DNA]</scope>
    <source>
        <strain evidence="1 2">KTFRIE-69F</strain>
    </source>
</reference>
<dbReference type="PANTHER" id="PTHR37941:SF1">
    <property type="entry name" value="FUMARASE E-RELATED"/>
    <property type="match status" value="1"/>
</dbReference>
<comment type="caution">
    <text evidence="1">The sequence shown here is derived from an EMBL/GenBank/DDBJ whole genome shotgun (WGS) entry which is preliminary data.</text>
</comment>
<dbReference type="SUPFAM" id="SSF158668">
    <property type="entry name" value="MtlR-like"/>
    <property type="match status" value="1"/>
</dbReference>
<evidence type="ECO:0000313" key="2">
    <source>
        <dbReference type="Proteomes" id="UP001598112"/>
    </source>
</evidence>
<name>A0ABW6D9E2_9BACT</name>
<keyword evidence="2" id="KW-1185">Reference proteome</keyword>
<proteinExistence type="predicted"/>
<dbReference type="Pfam" id="PF05068">
    <property type="entry name" value="MtlR"/>
    <property type="match status" value="1"/>
</dbReference>
<accession>A0ABW6D9E2</accession>
<dbReference type="PANTHER" id="PTHR37941">
    <property type="entry name" value="FUMARASE E-RELATED"/>
    <property type="match status" value="1"/>
</dbReference>
<dbReference type="EMBL" id="JBBKXY010000002">
    <property type="protein sequence ID" value="MFD3293618.1"/>
    <property type="molecule type" value="Genomic_DNA"/>
</dbReference>
<dbReference type="InterPro" id="IPR038026">
    <property type="entry name" value="MtlR-like_sf"/>
</dbReference>
<organism evidence="1 2">
    <name type="scientific">Aquirufa originis</name>
    <dbReference type="NCBI Taxonomy" id="3096514"/>
    <lineage>
        <taxon>Bacteria</taxon>
        <taxon>Pseudomonadati</taxon>
        <taxon>Bacteroidota</taxon>
        <taxon>Cytophagia</taxon>
        <taxon>Cytophagales</taxon>
        <taxon>Flectobacillaceae</taxon>
        <taxon>Aquirufa</taxon>
    </lineage>
</organism>
<dbReference type="Proteomes" id="UP001598112">
    <property type="component" value="Unassembled WGS sequence"/>
</dbReference>
<sequence length="210" mass="24183">MFLIKDLKSDNDLFNAFGPLSTFSSKIKISYRLGLISEKEFKQLEIFKKIRNKFAHQLTSKSFADSDLKDLISNLRVERELIPIPFYPLPKTKEEDLPIPKLIETKNASSRDIIEYFISYMCNNLFGRMVVAIEKSSHAAKEFKYFYEPYELASENIGSSLKKIKDLGGVVKEQSEEHGNKADLFDLSKFDVLLKLTKQVIEQAKQALDK</sequence>
<dbReference type="InterPro" id="IPR007761">
    <property type="entry name" value="MtlR-like"/>
</dbReference>